<accession>A0A4V3XEK6</accession>
<gene>
    <name evidence="2" type="ORF">EW146_g6263</name>
</gene>
<feature type="region of interest" description="Disordered" evidence="1">
    <location>
        <begin position="289"/>
        <end position="318"/>
    </location>
</feature>
<dbReference type="OrthoDB" id="39175at2759"/>
<keyword evidence="3" id="KW-1185">Reference proteome</keyword>
<dbReference type="EMBL" id="SGPL01000308">
    <property type="protein sequence ID" value="THH14023.1"/>
    <property type="molecule type" value="Genomic_DNA"/>
</dbReference>
<comment type="caution">
    <text evidence="2">The sequence shown here is derived from an EMBL/GenBank/DDBJ whole genome shotgun (WGS) entry which is preliminary data.</text>
</comment>
<organism evidence="2 3">
    <name type="scientific">Bondarzewia mesenterica</name>
    <dbReference type="NCBI Taxonomy" id="1095465"/>
    <lineage>
        <taxon>Eukaryota</taxon>
        <taxon>Fungi</taxon>
        <taxon>Dikarya</taxon>
        <taxon>Basidiomycota</taxon>
        <taxon>Agaricomycotina</taxon>
        <taxon>Agaricomycetes</taxon>
        <taxon>Russulales</taxon>
        <taxon>Bondarzewiaceae</taxon>
        <taxon>Bondarzewia</taxon>
    </lineage>
</organism>
<name>A0A4V3XEK6_9AGAM</name>
<reference evidence="2 3" key="1">
    <citation type="submission" date="2019-02" db="EMBL/GenBank/DDBJ databases">
        <title>Genome sequencing of the rare red list fungi Bondarzewia mesenterica.</title>
        <authorList>
            <person name="Buettner E."/>
            <person name="Kellner H."/>
        </authorList>
    </citation>
    <scope>NUCLEOTIDE SEQUENCE [LARGE SCALE GENOMIC DNA]</scope>
    <source>
        <strain evidence="2 3">DSM 108281</strain>
    </source>
</reference>
<proteinExistence type="predicted"/>
<evidence type="ECO:0000313" key="2">
    <source>
        <dbReference type="EMBL" id="THH14023.1"/>
    </source>
</evidence>
<feature type="region of interest" description="Disordered" evidence="1">
    <location>
        <begin position="376"/>
        <end position="410"/>
    </location>
</feature>
<evidence type="ECO:0000256" key="1">
    <source>
        <dbReference type="SAM" id="MobiDB-lite"/>
    </source>
</evidence>
<protein>
    <submittedName>
        <fullName evidence="2">Uncharacterized protein</fullName>
    </submittedName>
</protein>
<sequence length="445" mass="48552">MRASAHPDFKTEPPAQTVLAGTISAQEVANTPLYNHHMDQPWDEPWERSTQSMGCEPEVYQPPGQGDFTPYLYSMVPSQVTETSSLAAYAEPTYTQRYDSYHNANEQICEVYGTLDSLQDGGYSDMWAVKTAYTYHGNTPYEVANTATIHGQQAVPNEPLNVAAHGTYSTEFAHAVPTGATELASASALYSSSSGQHAWPEEMRSRHGPPPVYSESVYPNHEHYPNTPNHAETELARALDNAESSWHDDQQNLNWNTLVAPDHGYTDLDAHGNVLPTTAGSSSLQHALRSHTPVLQTRASPSPPCTPARSPTPMDHLPYPSDAEPAAGSLTGITQRAIREDSPTRHARIRNTCIGHEHHEVEDIVKDVGDVTAASTSTETLQTVDDANVKPKPKPKSKSKPANAGPRRGRVRVVKTVQPIACFFCRKRKIACGPADPDSLDKTCG</sequence>
<dbReference type="AlphaFoldDB" id="A0A4V3XEK6"/>
<dbReference type="Proteomes" id="UP000310158">
    <property type="component" value="Unassembled WGS sequence"/>
</dbReference>
<feature type="compositionally biased region" description="Polar residues" evidence="1">
    <location>
        <begin position="376"/>
        <end position="385"/>
    </location>
</feature>
<evidence type="ECO:0000313" key="3">
    <source>
        <dbReference type="Proteomes" id="UP000310158"/>
    </source>
</evidence>